<protein>
    <submittedName>
        <fullName evidence="2">Uncharacterized protein</fullName>
    </submittedName>
</protein>
<dbReference type="FunCoup" id="B3RLS8">
    <property type="interactions" value="2263"/>
</dbReference>
<dbReference type="GeneID" id="6749255"/>
<evidence type="ECO:0000313" key="3">
    <source>
        <dbReference type="Proteomes" id="UP000009022"/>
    </source>
</evidence>
<dbReference type="PANTHER" id="PTHR11215:SF1">
    <property type="entry name" value="MYG1 EXONUCLEASE"/>
    <property type="match status" value="1"/>
</dbReference>
<dbReference type="PANTHER" id="PTHR11215">
    <property type="entry name" value="METAL DEPENDENT HYDROLASE - RELATED"/>
    <property type="match status" value="1"/>
</dbReference>
<evidence type="ECO:0000313" key="2">
    <source>
        <dbReference type="EMBL" id="EDV29578.1"/>
    </source>
</evidence>
<dbReference type="OrthoDB" id="10265310at2759"/>
<dbReference type="GO" id="GO:0005737">
    <property type="term" value="C:cytoplasm"/>
    <property type="evidence" value="ECO:0000318"/>
    <property type="project" value="GO_Central"/>
</dbReference>
<dbReference type="InParanoid" id="B3RLS8"/>
<accession>B3RLS8</accession>
<dbReference type="KEGG" id="tad:TRIADDRAFT_52107"/>
<dbReference type="OMA" id="FHCDEVV"/>
<keyword evidence="3" id="KW-1185">Reference proteome</keyword>
<name>B3RLS8_TRIAD</name>
<dbReference type="PhylomeDB" id="B3RLS8"/>
<gene>
    <name evidence="2" type="ORF">TRIADDRAFT_52107</name>
</gene>
<dbReference type="HOGENOM" id="CLU_051576_0_0_1"/>
<organism evidence="2 3">
    <name type="scientific">Trichoplax adhaerens</name>
    <name type="common">Trichoplax reptans</name>
    <dbReference type="NCBI Taxonomy" id="10228"/>
    <lineage>
        <taxon>Eukaryota</taxon>
        <taxon>Metazoa</taxon>
        <taxon>Placozoa</taxon>
        <taxon>Uniplacotomia</taxon>
        <taxon>Trichoplacea</taxon>
        <taxon>Trichoplacidae</taxon>
        <taxon>Trichoplax</taxon>
    </lineage>
</organism>
<dbReference type="EMBL" id="DS985241">
    <property type="protein sequence ID" value="EDV29578.1"/>
    <property type="molecule type" value="Genomic_DNA"/>
</dbReference>
<dbReference type="STRING" id="10228.B3RLS8"/>
<dbReference type="AlphaFoldDB" id="B3RLS8"/>
<dbReference type="GO" id="GO:0005634">
    <property type="term" value="C:nucleus"/>
    <property type="evidence" value="ECO:0000318"/>
    <property type="project" value="GO_Central"/>
</dbReference>
<evidence type="ECO:0000256" key="1">
    <source>
        <dbReference type="ARBA" id="ARBA00010105"/>
    </source>
</evidence>
<dbReference type="CTD" id="6749255"/>
<dbReference type="InterPro" id="IPR003226">
    <property type="entry name" value="MYG1_exonuclease"/>
</dbReference>
<sequence length="337" mass="38830">MYSMPKRQKTYAMGKKIGTHNGTFHCDEALACYMLKTLPEYTSAEVIRTRDEKLLDTCDIVVDVGGIYDHDKNRYDHHQRTFDGTMQSLGSLNYQTKLSSAGLIYLHYGRRVITEIANRELDSNVLNIIYDKVYENFLEEIDAIDNGISQTEETARYLITTGVSARVSHLNPAWNCKQPLPDKEFVKAMDLVGSELRDKILYFCNVWYPAREIVEAAVKNRHQIHESGEIILLENGGCPWKEHLYVIEQKLQTNPTLKYVLYSDQNNNWRVQCVPERHKRFENRLSLPQNWRGLREADLSNESGIKDCIFVHMGGFIGGNKTKEGALEMAIKALQFR</sequence>
<proteinExistence type="inferred from homology"/>
<dbReference type="RefSeq" id="XP_002108780.1">
    <property type="nucleotide sequence ID" value="XM_002108744.1"/>
</dbReference>
<dbReference type="Pfam" id="PF03690">
    <property type="entry name" value="MYG1_exonuc"/>
    <property type="match status" value="1"/>
</dbReference>
<dbReference type="Proteomes" id="UP000009022">
    <property type="component" value="Unassembled WGS sequence"/>
</dbReference>
<dbReference type="eggNOG" id="KOG2948">
    <property type="taxonomic scope" value="Eukaryota"/>
</dbReference>
<comment type="similarity">
    <text evidence="1">Belongs to the MYG1 family.</text>
</comment>
<reference evidence="2 3" key="1">
    <citation type="journal article" date="2008" name="Nature">
        <title>The Trichoplax genome and the nature of placozoans.</title>
        <authorList>
            <person name="Srivastava M."/>
            <person name="Begovic E."/>
            <person name="Chapman J."/>
            <person name="Putnam N.H."/>
            <person name="Hellsten U."/>
            <person name="Kawashima T."/>
            <person name="Kuo A."/>
            <person name="Mitros T."/>
            <person name="Salamov A."/>
            <person name="Carpenter M.L."/>
            <person name="Signorovitch A.Y."/>
            <person name="Moreno M.A."/>
            <person name="Kamm K."/>
            <person name="Grimwood J."/>
            <person name="Schmutz J."/>
            <person name="Shapiro H."/>
            <person name="Grigoriev I.V."/>
            <person name="Buss L.W."/>
            <person name="Schierwater B."/>
            <person name="Dellaporta S.L."/>
            <person name="Rokhsar D.S."/>
        </authorList>
    </citation>
    <scope>NUCLEOTIDE SEQUENCE [LARGE SCALE GENOMIC DNA]</scope>
    <source>
        <strain evidence="2 3">Grell-BS-1999</strain>
    </source>
</reference>